<dbReference type="Proteomes" id="UP001291623">
    <property type="component" value="Unassembled WGS sequence"/>
</dbReference>
<proteinExistence type="predicted"/>
<evidence type="ECO:0000256" key="1">
    <source>
        <dbReference type="SAM" id="MobiDB-lite"/>
    </source>
</evidence>
<feature type="compositionally biased region" description="Basic residues" evidence="1">
    <location>
        <begin position="59"/>
        <end position="74"/>
    </location>
</feature>
<comment type="caution">
    <text evidence="2">The sequence shown here is derived from an EMBL/GenBank/DDBJ whole genome shotgun (WGS) entry which is preliminary data.</text>
</comment>
<sequence length="181" mass="19478">MANTGDSSMHAAIGNTNNNEQLGPEGLPLRNLATDDEIAQHTYGVDAQGNATNGGTTKRERRRMKRHNKKKEKVRQRESEREDEKEDGVGHFFMDPNVSLVSIAVSVQRTIDIRGVITNCVSTKAHVEAENENGNQAQPPAPPAPAVGVAYIGSMQNAIHMLTTLVAAQLQRGGADLVVAS</sequence>
<keyword evidence="3" id="KW-1185">Reference proteome</keyword>
<dbReference type="EMBL" id="JAVYJV010000009">
    <property type="protein sequence ID" value="KAK4363383.1"/>
    <property type="molecule type" value="Genomic_DNA"/>
</dbReference>
<evidence type="ECO:0000313" key="3">
    <source>
        <dbReference type="Proteomes" id="UP001291623"/>
    </source>
</evidence>
<protein>
    <submittedName>
        <fullName evidence="2">Uncharacterized protein</fullName>
    </submittedName>
</protein>
<reference evidence="2" key="1">
    <citation type="submission" date="2023-12" db="EMBL/GenBank/DDBJ databases">
        <title>Genome assembly of Anisodus tanguticus.</title>
        <authorList>
            <person name="Wang Y.-J."/>
        </authorList>
    </citation>
    <scope>NUCLEOTIDE SEQUENCE</scope>
    <source>
        <strain evidence="2">KB-2021</strain>
        <tissue evidence="2">Leaf</tissue>
    </source>
</reference>
<dbReference type="AlphaFoldDB" id="A0AAE1VB63"/>
<gene>
    <name evidence="2" type="ORF">RND71_018624</name>
</gene>
<accession>A0AAE1VB63</accession>
<feature type="region of interest" description="Disordered" evidence="1">
    <location>
        <begin position="1"/>
        <end position="88"/>
    </location>
</feature>
<organism evidence="2 3">
    <name type="scientific">Anisodus tanguticus</name>
    <dbReference type="NCBI Taxonomy" id="243964"/>
    <lineage>
        <taxon>Eukaryota</taxon>
        <taxon>Viridiplantae</taxon>
        <taxon>Streptophyta</taxon>
        <taxon>Embryophyta</taxon>
        <taxon>Tracheophyta</taxon>
        <taxon>Spermatophyta</taxon>
        <taxon>Magnoliopsida</taxon>
        <taxon>eudicotyledons</taxon>
        <taxon>Gunneridae</taxon>
        <taxon>Pentapetalae</taxon>
        <taxon>asterids</taxon>
        <taxon>lamiids</taxon>
        <taxon>Solanales</taxon>
        <taxon>Solanaceae</taxon>
        <taxon>Solanoideae</taxon>
        <taxon>Hyoscyameae</taxon>
        <taxon>Anisodus</taxon>
    </lineage>
</organism>
<evidence type="ECO:0000313" key="2">
    <source>
        <dbReference type="EMBL" id="KAK4363383.1"/>
    </source>
</evidence>
<name>A0AAE1VB63_9SOLA</name>